<sequence>MNNVPTTIDASKSSRDLLVNGPTPANAVVFEEGDTKILVTYKGACIEGLGSQDGSSQSSAHQQKTIECQEDDGETLLILLNIKHLKFQQVPAVPRIDILRQVASLCEQYQCVGIVAPLVESWLSEAYPFGTRIDDLLPPGLLESILDVCREAMEDIIKIPSAELSRYEAAVSSHGPRYHFCQVQVSSQVRVACDTVIHGSLMRSLMSKGLYQKSVNELVSMPDIDLEIFADIVADLEVLHITPAGEAHVSCYTHSACTTVNFVDAYKVVDNLRSPVLESHIEHMRSQREKLGRTKSAKTWKKCKRSVACCR</sequence>
<gene>
    <name evidence="1" type="ORF">IFR04_007015</name>
</gene>
<dbReference type="Proteomes" id="UP000664132">
    <property type="component" value="Unassembled WGS sequence"/>
</dbReference>
<dbReference type="AlphaFoldDB" id="A0A8H7TJ70"/>
<accession>A0A8H7TJ70</accession>
<evidence type="ECO:0008006" key="3">
    <source>
        <dbReference type="Google" id="ProtNLM"/>
    </source>
</evidence>
<dbReference type="OrthoDB" id="3563323at2759"/>
<name>A0A8H7TJ70_9HELO</name>
<proteinExistence type="predicted"/>
<protein>
    <recommendedName>
        <fullName evidence="3">BTB domain-containing protein</fullName>
    </recommendedName>
</protein>
<keyword evidence="2" id="KW-1185">Reference proteome</keyword>
<comment type="caution">
    <text evidence="1">The sequence shown here is derived from an EMBL/GenBank/DDBJ whole genome shotgun (WGS) entry which is preliminary data.</text>
</comment>
<organism evidence="1 2">
    <name type="scientific">Cadophora malorum</name>
    <dbReference type="NCBI Taxonomy" id="108018"/>
    <lineage>
        <taxon>Eukaryota</taxon>
        <taxon>Fungi</taxon>
        <taxon>Dikarya</taxon>
        <taxon>Ascomycota</taxon>
        <taxon>Pezizomycotina</taxon>
        <taxon>Leotiomycetes</taxon>
        <taxon>Helotiales</taxon>
        <taxon>Ploettnerulaceae</taxon>
        <taxon>Cadophora</taxon>
    </lineage>
</organism>
<evidence type="ECO:0000313" key="2">
    <source>
        <dbReference type="Proteomes" id="UP000664132"/>
    </source>
</evidence>
<reference evidence="1" key="1">
    <citation type="submission" date="2021-02" db="EMBL/GenBank/DDBJ databases">
        <title>Genome sequence Cadophora malorum strain M34.</title>
        <authorList>
            <person name="Stefanovic E."/>
            <person name="Vu D."/>
            <person name="Scully C."/>
            <person name="Dijksterhuis J."/>
            <person name="Roader J."/>
            <person name="Houbraken J."/>
        </authorList>
    </citation>
    <scope>NUCLEOTIDE SEQUENCE</scope>
    <source>
        <strain evidence="1">M34</strain>
    </source>
</reference>
<dbReference type="EMBL" id="JAFJYH010000096">
    <property type="protein sequence ID" value="KAG4419883.1"/>
    <property type="molecule type" value="Genomic_DNA"/>
</dbReference>
<evidence type="ECO:0000313" key="1">
    <source>
        <dbReference type="EMBL" id="KAG4419883.1"/>
    </source>
</evidence>